<feature type="chain" id="PRO_5012232818" description="Lipoprotein" evidence="1">
    <location>
        <begin position="18"/>
        <end position="225"/>
    </location>
</feature>
<dbReference type="Proteomes" id="UP000187181">
    <property type="component" value="Unassembled WGS sequence"/>
</dbReference>
<sequence length="225" mass="25178">MKAIRLLFLLLTFGCSAVETDTSAEDQTPGIASTEAEAYTSARAKSRFLWREQVYDAELQDSVSTIMIDQALAGRLTHAERAALGYVVTFIGSECDWDGKANEEFSNLKCKALTALNLGYQCSDQHLGFLQNWFRNDQEVLGRLASCPRIPFTASSQQTFDEVYLTVQNDTIKVWFSASGVNLPMNAAWEWTEENVFLIQQDALKLVRVDKSEVVRSELGLGEEL</sequence>
<dbReference type="RefSeq" id="WP_076668299.1">
    <property type="nucleotide sequence ID" value="NZ_FTPP01000002.1"/>
</dbReference>
<evidence type="ECO:0000313" key="2">
    <source>
        <dbReference type="EMBL" id="SIT88934.1"/>
    </source>
</evidence>
<feature type="signal peptide" evidence="1">
    <location>
        <begin position="1"/>
        <end position="17"/>
    </location>
</feature>
<gene>
    <name evidence="2" type="ORF">SAMN05444128_1933</name>
</gene>
<proteinExistence type="predicted"/>
<reference evidence="3" key="1">
    <citation type="submission" date="2017-01" db="EMBL/GenBank/DDBJ databases">
        <authorList>
            <person name="Varghese N."/>
            <person name="Submissions S."/>
        </authorList>
    </citation>
    <scope>NUCLEOTIDE SEQUENCE [LARGE SCALE GENOMIC DNA]</scope>
    <source>
        <strain evidence="3">LP100</strain>
    </source>
</reference>
<dbReference type="OrthoDB" id="770076at2"/>
<name>A0A1R3XCQ7_9BACT</name>
<accession>A0A1R3XCQ7</accession>
<dbReference type="AlphaFoldDB" id="A0A1R3XCQ7"/>
<evidence type="ECO:0000256" key="1">
    <source>
        <dbReference type="SAM" id="SignalP"/>
    </source>
</evidence>
<evidence type="ECO:0000313" key="3">
    <source>
        <dbReference type="Proteomes" id="UP000187181"/>
    </source>
</evidence>
<dbReference type="STRING" id="1317125.SAMN05444128_1933"/>
<protein>
    <recommendedName>
        <fullName evidence="4">Lipoprotein</fullName>
    </recommendedName>
</protein>
<evidence type="ECO:0008006" key="4">
    <source>
        <dbReference type="Google" id="ProtNLM"/>
    </source>
</evidence>
<dbReference type="EMBL" id="FTPP01000002">
    <property type="protein sequence ID" value="SIT88934.1"/>
    <property type="molecule type" value="Genomic_DNA"/>
</dbReference>
<keyword evidence="3" id="KW-1185">Reference proteome</keyword>
<keyword evidence="1" id="KW-0732">Signal</keyword>
<organism evidence="2 3">
    <name type="scientific">Pontibacter indicus</name>
    <dbReference type="NCBI Taxonomy" id="1317125"/>
    <lineage>
        <taxon>Bacteria</taxon>
        <taxon>Pseudomonadati</taxon>
        <taxon>Bacteroidota</taxon>
        <taxon>Cytophagia</taxon>
        <taxon>Cytophagales</taxon>
        <taxon>Hymenobacteraceae</taxon>
        <taxon>Pontibacter</taxon>
    </lineage>
</organism>